<dbReference type="GO" id="GO:0000139">
    <property type="term" value="C:Golgi membrane"/>
    <property type="evidence" value="ECO:0007669"/>
    <property type="project" value="UniProtKB-SubCell"/>
</dbReference>
<evidence type="ECO:0000256" key="3">
    <source>
        <dbReference type="ARBA" id="ARBA00022989"/>
    </source>
</evidence>
<dbReference type="Proteomes" id="UP001164929">
    <property type="component" value="Chromosome 12"/>
</dbReference>
<evidence type="ECO:0000256" key="4">
    <source>
        <dbReference type="ARBA" id="ARBA00023136"/>
    </source>
</evidence>
<dbReference type="Pfam" id="PF21729">
    <property type="entry name" value="IRX15_IRX15L_GXM"/>
    <property type="match status" value="1"/>
</dbReference>
<comment type="subcellular location">
    <subcellularLocation>
        <location evidence="1">Golgi apparatus membrane</location>
        <topology evidence="1">Single-pass membrane protein</topology>
    </subcellularLocation>
</comment>
<comment type="caution">
    <text evidence="5">The sequence shown here is derived from an EMBL/GenBank/DDBJ whole genome shotgun (WGS) entry which is preliminary data.</text>
</comment>
<keyword evidence="6" id="KW-1185">Reference proteome</keyword>
<evidence type="ECO:0000313" key="6">
    <source>
        <dbReference type="Proteomes" id="UP001164929"/>
    </source>
</evidence>
<evidence type="ECO:0000256" key="2">
    <source>
        <dbReference type="ARBA" id="ARBA00022692"/>
    </source>
</evidence>
<dbReference type="AlphaFoldDB" id="A0AAD6Q3N3"/>
<proteinExistence type="predicted"/>
<gene>
    <name evidence="5" type="ORF">NC653_029584</name>
</gene>
<keyword evidence="4" id="KW-0472">Membrane</keyword>
<evidence type="ECO:0000313" key="5">
    <source>
        <dbReference type="EMBL" id="KAJ6977736.1"/>
    </source>
</evidence>
<accession>A0AAD6Q3N3</accession>
<dbReference type="PANTHER" id="PTHR31444">
    <property type="entry name" value="OS11G0490100 PROTEIN"/>
    <property type="match status" value="1"/>
</dbReference>
<dbReference type="EMBL" id="JAQIZT010000012">
    <property type="protein sequence ID" value="KAJ6977736.1"/>
    <property type="molecule type" value="Genomic_DNA"/>
</dbReference>
<dbReference type="GO" id="GO:0045492">
    <property type="term" value="P:xylan biosynthetic process"/>
    <property type="evidence" value="ECO:0007669"/>
    <property type="project" value="InterPro"/>
</dbReference>
<keyword evidence="2" id="KW-0812">Transmembrane</keyword>
<dbReference type="InterPro" id="IPR006514">
    <property type="entry name" value="IRX15/GXM/AGM"/>
</dbReference>
<evidence type="ECO:0008006" key="7">
    <source>
        <dbReference type="Google" id="ProtNLM"/>
    </source>
</evidence>
<evidence type="ECO:0000256" key="1">
    <source>
        <dbReference type="ARBA" id="ARBA00004194"/>
    </source>
</evidence>
<organism evidence="5 6">
    <name type="scientific">Populus alba x Populus x berolinensis</name>
    <dbReference type="NCBI Taxonomy" id="444605"/>
    <lineage>
        <taxon>Eukaryota</taxon>
        <taxon>Viridiplantae</taxon>
        <taxon>Streptophyta</taxon>
        <taxon>Embryophyta</taxon>
        <taxon>Tracheophyta</taxon>
        <taxon>Spermatophyta</taxon>
        <taxon>Magnoliopsida</taxon>
        <taxon>eudicotyledons</taxon>
        <taxon>Gunneridae</taxon>
        <taxon>Pentapetalae</taxon>
        <taxon>rosids</taxon>
        <taxon>fabids</taxon>
        <taxon>Malpighiales</taxon>
        <taxon>Salicaceae</taxon>
        <taxon>Saliceae</taxon>
        <taxon>Populus</taxon>
    </lineage>
</organism>
<name>A0AAD6Q3N3_9ROSI</name>
<keyword evidence="3" id="KW-1133">Transmembrane helix</keyword>
<protein>
    <recommendedName>
        <fullName evidence="7">Polysaccharide biosynthesis domain-containing protein</fullName>
    </recommendedName>
</protein>
<reference evidence="5" key="1">
    <citation type="journal article" date="2023" name="Mol. Ecol. Resour.">
        <title>Chromosome-level genome assembly of a triploid poplar Populus alba 'Berolinensis'.</title>
        <authorList>
            <person name="Chen S."/>
            <person name="Yu Y."/>
            <person name="Wang X."/>
            <person name="Wang S."/>
            <person name="Zhang T."/>
            <person name="Zhou Y."/>
            <person name="He R."/>
            <person name="Meng N."/>
            <person name="Wang Y."/>
            <person name="Liu W."/>
            <person name="Liu Z."/>
            <person name="Liu J."/>
            <person name="Guo Q."/>
            <person name="Huang H."/>
            <person name="Sederoff R.R."/>
            <person name="Wang G."/>
            <person name="Qu G."/>
            <person name="Chen S."/>
        </authorList>
    </citation>
    <scope>NUCLEOTIDE SEQUENCE</scope>
    <source>
        <strain evidence="5">SC-2020</strain>
    </source>
</reference>
<sequence>MKLSIIKSGGITIFLEDDPDKLNAARAKSNTTQIYKVDYQTPAKKAYKLLECARKSPACAPRTEMLQNSPRKLALKNLPQEVYELKWNVVAAPGRMGAIYTASKIARAGNATDVMVHDVDRTIEK</sequence>